<dbReference type="KEGG" id="vg:11467873"/>
<dbReference type="GO" id="GO:0019072">
    <property type="term" value="P:viral genome packaging"/>
    <property type="evidence" value="ECO:0007669"/>
    <property type="project" value="InterPro"/>
</dbReference>
<dbReference type="InterPro" id="IPR020973">
    <property type="entry name" value="Packaging_enz_P4"/>
</dbReference>
<dbReference type="Pfam" id="PF11602">
    <property type="entry name" value="NTPase_P4"/>
    <property type="match status" value="1"/>
</dbReference>
<organism evidence="1 2">
    <name type="scientific">Pseudomonas phage phi2954</name>
    <dbReference type="NCBI Taxonomy" id="593131"/>
    <lineage>
        <taxon>Viruses</taxon>
        <taxon>Riboviria</taxon>
        <taxon>Orthornavirae</taxon>
        <taxon>Duplornaviricota</taxon>
        <taxon>Vidaverviricetes</taxon>
        <taxon>Mindivirales</taxon>
        <taxon>Cystoviridae</taxon>
        <taxon>Deltacystovirus</taxon>
        <taxon>Deltacystovirus phi2954</taxon>
        <taxon>Cystovirus phi2954</taxon>
    </lineage>
</organism>
<dbReference type="OrthoDB" id="31643at10239"/>
<reference evidence="1 2" key="1">
    <citation type="journal article" date="2010" name="BMC Microbiol.">
        <title>Characterization of Phi2954, a newly isolated bacteriophage containing three dsRNA genomic segments.</title>
        <authorList>
            <person name="Qiao X."/>
            <person name="Sun Y."/>
            <person name="Qiao J."/>
            <person name="Di Sanzo F."/>
            <person name="Mindich L."/>
        </authorList>
    </citation>
    <scope>NUCLEOTIDE SEQUENCE [LARGE SCALE GENOMIC DNA]</scope>
</reference>
<dbReference type="GeneID" id="11467873"/>
<name>C0KIT8_9VIRU</name>
<keyword evidence="2" id="KW-1185">Reference proteome</keyword>
<protein>
    <submittedName>
        <fullName evidence="1">p4</fullName>
    </submittedName>
</protein>
<dbReference type="RefSeq" id="YP_002600764.1">
    <property type="nucleotide sequence ID" value="NC_012091.2"/>
</dbReference>
<dbReference type="Gene3D" id="3.40.50.300">
    <property type="entry name" value="P-loop containing nucleotide triphosphate hydrolases"/>
    <property type="match status" value="1"/>
</dbReference>
<dbReference type="SUPFAM" id="SSF52540">
    <property type="entry name" value="P-loop containing nucleoside triphosphate hydrolases"/>
    <property type="match status" value="1"/>
</dbReference>
<sequence>MKMLPGELTKLRQMQHNAYHKAVPGAWFDMMTDIIAKTEKTELESSDGVLSINLANGKPILFDKTGAPVRDEQGEYVNSTHRGWTVAITSQLTPGCVPCVGEVLGARIGSGVLVAVGKGNSAKTPFAYALAEEIGGEDGYEVIRLGEPLSGYNTDLEAATFEIVHAIMNTKVIVLDSIKDVLGNAAGNATSSGISRGAFQFLSDLGSIAASRGCIIIIPVNPSSSDPKIEDLMIEASKSNATMVAVGKDDSWNILGRTGEGLIRTSTVLATSFDPKTLLMTLSGTTTKRTETVASKVAVQTVIANGEFEQMVHRLTR</sequence>
<dbReference type="InterPro" id="IPR027417">
    <property type="entry name" value="P-loop_NTPase"/>
</dbReference>
<accession>C0KIT8</accession>
<dbReference type="EMBL" id="FJ608823">
    <property type="protein sequence ID" value="ACM91123.1"/>
    <property type="molecule type" value="Genomic_RNA"/>
</dbReference>
<evidence type="ECO:0000313" key="1">
    <source>
        <dbReference type="EMBL" id="ACM91123.1"/>
    </source>
</evidence>
<dbReference type="Proteomes" id="UP000204347">
    <property type="component" value="Genome"/>
</dbReference>
<evidence type="ECO:0000313" key="2">
    <source>
        <dbReference type="Proteomes" id="UP000204347"/>
    </source>
</evidence>
<proteinExistence type="predicted"/>